<comment type="caution">
    <text evidence="3">The sequence shown here is derived from an EMBL/GenBank/DDBJ whole genome shotgun (WGS) entry which is preliminary data.</text>
</comment>
<evidence type="ECO:0000256" key="1">
    <source>
        <dbReference type="SAM" id="MobiDB-lite"/>
    </source>
</evidence>
<dbReference type="Proteomes" id="UP000475155">
    <property type="component" value="Unassembled WGS sequence"/>
</dbReference>
<keyword evidence="4" id="KW-1185">Reference proteome</keyword>
<proteinExistence type="predicted"/>
<accession>A0ABX0CBY7</accession>
<dbReference type="InterPro" id="IPR047682">
    <property type="entry name" value="SepH-like"/>
</dbReference>
<dbReference type="RefSeq" id="WP_163199391.1">
    <property type="nucleotide sequence ID" value="NZ_WHZU01000013.1"/>
</dbReference>
<dbReference type="NCBIfam" id="NF040712">
    <property type="entry name" value="SepH"/>
    <property type="match status" value="1"/>
</dbReference>
<sequence>MSNETLKVAHFERVSENGDLVFSVDGNTFAVRVDDRLEQGILASKQIRQEREGSPDPQASATIPISTIQSMIRAGYPPEDVARNYSVGEALVRRFAQPVETEKKYAISQFFSAPVPGIAKNRSVSDMIASSLRGAHVSMDSVQWQATRNGREPWRIHASFETAGRPIKAEWSWDMRDNSVTPMNPTARKLLKSAEFEAAASHDLFDDGFGPIPVSAGSATDGDGVRIVDTSAVPPAAKTAPVPLPSEEQTAAHDRRTTASANAANRSDSTPNDAQATGSWLYGDAGSAHQSESDGHDSPKTTASGDASLPPLVPASQEGDADDARQKRKGRRSAVPSWDEILFGE</sequence>
<dbReference type="Pfam" id="PF11268">
    <property type="entry name" value="DUF3071"/>
    <property type="match status" value="1"/>
</dbReference>
<dbReference type="EMBL" id="WHZU01000013">
    <property type="protein sequence ID" value="NEH12090.1"/>
    <property type="molecule type" value="Genomic_DNA"/>
</dbReference>
<evidence type="ECO:0000259" key="2">
    <source>
        <dbReference type="Pfam" id="PF11268"/>
    </source>
</evidence>
<organism evidence="3 4">
    <name type="scientific">Bifidobacterium saimiriisciurei</name>
    <dbReference type="NCBI Taxonomy" id="2661627"/>
    <lineage>
        <taxon>Bacteria</taxon>
        <taxon>Bacillati</taxon>
        <taxon>Actinomycetota</taxon>
        <taxon>Actinomycetes</taxon>
        <taxon>Bifidobacteriales</taxon>
        <taxon>Bifidobacteriaceae</taxon>
        <taxon>Bifidobacterium</taxon>
    </lineage>
</organism>
<dbReference type="InterPro" id="IPR021421">
    <property type="entry name" value="DUF3071"/>
</dbReference>
<feature type="compositionally biased region" description="Low complexity" evidence="1">
    <location>
        <begin position="258"/>
        <end position="270"/>
    </location>
</feature>
<reference evidence="3 4" key="1">
    <citation type="submission" date="2019-10" db="EMBL/GenBank/DDBJ databases">
        <title>Bifidobacterium from non-human primates.</title>
        <authorList>
            <person name="Modesto M."/>
        </authorList>
    </citation>
    <scope>NUCLEOTIDE SEQUENCE [LARGE SCALE GENOMIC DNA]</scope>
    <source>
        <strain evidence="3 4">SMA1</strain>
    </source>
</reference>
<gene>
    <name evidence="3" type="ORF">GFD18_08310</name>
</gene>
<evidence type="ECO:0000313" key="4">
    <source>
        <dbReference type="Proteomes" id="UP000475155"/>
    </source>
</evidence>
<name>A0ABX0CBY7_9BIFI</name>
<evidence type="ECO:0000313" key="3">
    <source>
        <dbReference type="EMBL" id="NEH12090.1"/>
    </source>
</evidence>
<protein>
    <submittedName>
        <fullName evidence="3">DUF3071 domain-containing protein</fullName>
    </submittedName>
</protein>
<feature type="region of interest" description="Disordered" evidence="1">
    <location>
        <begin position="234"/>
        <end position="345"/>
    </location>
</feature>
<feature type="domain" description="DUF3071" evidence="2">
    <location>
        <begin position="11"/>
        <end position="173"/>
    </location>
</feature>